<reference evidence="2 3" key="1">
    <citation type="journal article" date="2013" name="Genome Announc.">
        <title>Draft genome sequences for three mercury-methylating, sulfate-reducing bacteria.</title>
        <authorList>
            <person name="Brown S.D."/>
            <person name="Hurt R.A.Jr."/>
            <person name="Gilmour C.C."/>
            <person name="Elias D.A."/>
        </authorList>
    </citation>
    <scope>NUCLEOTIDE SEQUENCE [LARGE SCALE GENOMIC DNA]</scope>
    <source>
        <strain evidence="2 3">DSM 2059</strain>
    </source>
</reference>
<dbReference type="OrthoDB" id="9791602at2"/>
<dbReference type="eggNOG" id="COG0346">
    <property type="taxonomic scope" value="Bacteria"/>
</dbReference>
<dbReference type="STRING" id="897.B2D07_18245"/>
<comment type="caution">
    <text evidence="2">The sequence shown here is derived from an EMBL/GenBank/DDBJ whole genome shotgun (WGS) entry which is preliminary data.</text>
</comment>
<gene>
    <name evidence="2" type="ORF">dsmv_1923</name>
</gene>
<dbReference type="PATRIC" id="fig|1121405.3.peg.1435"/>
<accession>S7V4U0</accession>
<dbReference type="Proteomes" id="UP000014977">
    <property type="component" value="Unassembled WGS sequence"/>
</dbReference>
<feature type="domain" description="VOC" evidence="1">
    <location>
        <begin position="7"/>
        <end position="119"/>
    </location>
</feature>
<dbReference type="RefSeq" id="WP_020876354.1">
    <property type="nucleotide sequence ID" value="NZ_ATHJ01000073.1"/>
</dbReference>
<dbReference type="AlphaFoldDB" id="S7V4U0"/>
<dbReference type="InterPro" id="IPR029068">
    <property type="entry name" value="Glyas_Bleomycin-R_OHBP_Dase"/>
</dbReference>
<proteinExistence type="predicted"/>
<dbReference type="SUPFAM" id="SSF54593">
    <property type="entry name" value="Glyoxalase/Bleomycin resistance protein/Dihydroxybiphenyl dioxygenase"/>
    <property type="match status" value="1"/>
</dbReference>
<dbReference type="Pfam" id="PF00903">
    <property type="entry name" value="Glyoxalase"/>
    <property type="match status" value="1"/>
</dbReference>
<sequence length="130" mass="14474">MSSNVIKRTNTILYCRRWAAAVAFYRDVLGLVVHLETDWFVEFHLAGDAYLSVADDRRASVKSAGGAGITLSFQVDDAAAWRGRLECRGVAAGKIRRHWGASVFFFRDPEGHRIEIWSPVPPSADDDIGH</sequence>
<keyword evidence="3" id="KW-1185">Reference proteome</keyword>
<dbReference type="EMBL" id="ATHJ01000073">
    <property type="protein sequence ID" value="EPR41644.1"/>
    <property type="molecule type" value="Genomic_DNA"/>
</dbReference>
<dbReference type="Gene3D" id="3.10.180.10">
    <property type="entry name" value="2,3-Dihydroxybiphenyl 1,2-Dioxygenase, domain 1"/>
    <property type="match status" value="1"/>
</dbReference>
<name>S7V4U0_DESML</name>
<dbReference type="InterPro" id="IPR004360">
    <property type="entry name" value="Glyas_Fos-R_dOase_dom"/>
</dbReference>
<evidence type="ECO:0000313" key="3">
    <source>
        <dbReference type="Proteomes" id="UP000014977"/>
    </source>
</evidence>
<protein>
    <submittedName>
        <fullName evidence="2">Glyoxalase-like domain containing protein</fullName>
    </submittedName>
</protein>
<organism evidence="2 3">
    <name type="scientific">Desulfococcus multivorans DSM 2059</name>
    <dbReference type="NCBI Taxonomy" id="1121405"/>
    <lineage>
        <taxon>Bacteria</taxon>
        <taxon>Pseudomonadati</taxon>
        <taxon>Thermodesulfobacteriota</taxon>
        <taxon>Desulfobacteria</taxon>
        <taxon>Desulfobacterales</taxon>
        <taxon>Desulfococcaceae</taxon>
        <taxon>Desulfococcus</taxon>
    </lineage>
</organism>
<evidence type="ECO:0000259" key="1">
    <source>
        <dbReference type="PROSITE" id="PS51819"/>
    </source>
</evidence>
<dbReference type="InterPro" id="IPR037523">
    <property type="entry name" value="VOC_core"/>
</dbReference>
<evidence type="ECO:0000313" key="2">
    <source>
        <dbReference type="EMBL" id="EPR41644.1"/>
    </source>
</evidence>
<dbReference type="PROSITE" id="PS51819">
    <property type="entry name" value="VOC"/>
    <property type="match status" value="1"/>
</dbReference>